<evidence type="ECO:0000313" key="7">
    <source>
        <dbReference type="EMBL" id="CBI43487.1"/>
    </source>
</evidence>
<dbReference type="Pfam" id="PF00176">
    <property type="entry name" value="SNF2-rel_dom"/>
    <property type="match status" value="1"/>
</dbReference>
<dbReference type="PROSITE" id="PS51194">
    <property type="entry name" value="HELICASE_CTER"/>
    <property type="match status" value="1"/>
</dbReference>
<feature type="domain" description="Helicase C-terminal" evidence="6">
    <location>
        <begin position="423"/>
        <end position="568"/>
    </location>
</feature>
<dbReference type="CDD" id="cd18011">
    <property type="entry name" value="DEXDc_RapA"/>
    <property type="match status" value="1"/>
</dbReference>
<evidence type="ECO:0000256" key="1">
    <source>
        <dbReference type="ARBA" id="ARBA00022741"/>
    </source>
</evidence>
<dbReference type="InterPro" id="IPR014001">
    <property type="entry name" value="Helicase_ATP-bd"/>
</dbReference>
<dbReference type="PROSITE" id="PS51192">
    <property type="entry name" value="HELICASE_ATP_BIND_1"/>
    <property type="match status" value="1"/>
</dbReference>
<protein>
    <submittedName>
        <fullName evidence="7">RNA polymerase-associated helicase protein</fullName>
        <ecNumber evidence="7">3.6.-.-</ecNumber>
    </submittedName>
</protein>
<dbReference type="GO" id="GO:0005524">
    <property type="term" value="F:ATP binding"/>
    <property type="evidence" value="ECO:0007669"/>
    <property type="project" value="UniProtKB-KW"/>
</dbReference>
<dbReference type="Pfam" id="PF00271">
    <property type="entry name" value="Helicase_C"/>
    <property type="match status" value="1"/>
</dbReference>
<dbReference type="EMBL" id="FN597644">
    <property type="protein sequence ID" value="CBI43487.1"/>
    <property type="molecule type" value="Genomic_DNA"/>
</dbReference>
<accession>A0A9P1JI88</accession>
<dbReference type="KEGG" id="bao:BAMF_2361"/>
<keyword evidence="3" id="KW-0347">Helicase</keyword>
<dbReference type="SMART" id="SM00487">
    <property type="entry name" value="DEXDc"/>
    <property type="match status" value="1"/>
</dbReference>
<evidence type="ECO:0000259" key="5">
    <source>
        <dbReference type="PROSITE" id="PS51192"/>
    </source>
</evidence>
<organism evidence="7 8">
    <name type="scientific">Bacillus amyloliquefaciens (strain ATCC 23350 / DSM 7 / BCRC 11601 / CCUG 28519 / NBRC 15535 / NRRL B-14393 / F)</name>
    <dbReference type="NCBI Taxonomy" id="692420"/>
    <lineage>
        <taxon>Bacteria</taxon>
        <taxon>Bacillati</taxon>
        <taxon>Bacillota</taxon>
        <taxon>Bacilli</taxon>
        <taxon>Bacillales</taxon>
        <taxon>Bacillaceae</taxon>
        <taxon>Bacillus</taxon>
        <taxon>Bacillus amyloliquefaciens group</taxon>
    </lineage>
</organism>
<dbReference type="GO" id="GO:0016787">
    <property type="term" value="F:hydrolase activity"/>
    <property type="evidence" value="ECO:0007669"/>
    <property type="project" value="UniProtKB-KW"/>
</dbReference>
<dbReference type="Gene3D" id="3.40.50.300">
    <property type="entry name" value="P-loop containing nucleotide triphosphate hydrolases"/>
    <property type="match status" value="1"/>
</dbReference>
<keyword evidence="4" id="KW-0067">ATP-binding</keyword>
<proteinExistence type="predicted"/>
<name>A0A9P1JI88_BACAS</name>
<dbReference type="SUPFAM" id="SSF52540">
    <property type="entry name" value="P-loop containing nucleoside triphosphate hydrolases"/>
    <property type="match status" value="2"/>
</dbReference>
<reference evidence="7 8" key="1">
    <citation type="journal article" date="2011" name="Int. J. Syst. Evol. Microbiol.">
        <title>Relationship of Bacillus amyloliquefaciens clades associated with strains DSM 7T and FZB42T: a proposal for Bacillus amyloliquefaciens subsp. amyloliquefaciens subsp. nov. and Bacillus amyloliquefaciens subsp. plantarum subsp. nov. based on complete genome sequence comparisons.</title>
        <authorList>
            <person name="Borriss R."/>
            <person name="Chen X.H."/>
            <person name="Rueckert C."/>
            <person name="Blom J."/>
            <person name="Becker A."/>
            <person name="Baumgarth B."/>
            <person name="Fan B."/>
            <person name="Pukall R."/>
            <person name="Schumann P."/>
            <person name="Sproer C."/>
            <person name="Junge H."/>
            <person name="Vater J."/>
            <person name="Puhler A."/>
            <person name="Klenk H.P."/>
        </authorList>
    </citation>
    <scope>NUCLEOTIDE SEQUENCE [LARGE SCALE GENOMIC DNA]</scope>
    <source>
        <strain evidence="8">DSM 7</strain>
    </source>
</reference>
<dbReference type="Proteomes" id="UP000006562">
    <property type="component" value="Chromosome"/>
</dbReference>
<keyword evidence="1" id="KW-0547">Nucleotide-binding</keyword>
<feature type="domain" description="Helicase ATP-binding" evidence="5">
    <location>
        <begin position="131"/>
        <end position="285"/>
    </location>
</feature>
<dbReference type="EC" id="3.6.-.-" evidence="7"/>
<keyword evidence="8" id="KW-1185">Reference proteome</keyword>
<dbReference type="PANTHER" id="PTHR10799">
    <property type="entry name" value="SNF2/RAD54 HELICASE FAMILY"/>
    <property type="match status" value="1"/>
</dbReference>
<evidence type="ECO:0000256" key="3">
    <source>
        <dbReference type="ARBA" id="ARBA00022806"/>
    </source>
</evidence>
<gene>
    <name evidence="7" type="primary">yqhH</name>
    <name evidence="7" type="ordered locus">BAMF_2361</name>
</gene>
<dbReference type="InterPro" id="IPR038718">
    <property type="entry name" value="SNF2-like_sf"/>
</dbReference>
<evidence type="ECO:0000256" key="2">
    <source>
        <dbReference type="ARBA" id="ARBA00022801"/>
    </source>
</evidence>
<dbReference type="SMART" id="SM00490">
    <property type="entry name" value="HELICc"/>
    <property type="match status" value="1"/>
</dbReference>
<dbReference type="InterPro" id="IPR000330">
    <property type="entry name" value="SNF2_N"/>
</dbReference>
<reference evidence="8" key="2">
    <citation type="journal article" date="2011" name="J. Biotechnol.">
        <title>Genome sequence of B. amyloliquefaciens type strain DSM7(T) reveals differences to plant-associated B. amyloliquefaciens FZB42.</title>
        <authorList>
            <person name="Ruckert C."/>
            <person name="Blom J."/>
            <person name="Chen X."/>
            <person name="Reva O."/>
            <person name="Borriss R."/>
        </authorList>
    </citation>
    <scope>NUCLEOTIDE SEQUENCE [LARGE SCALE GENOMIC DNA]</scope>
    <source>
        <strain evidence="8">DSM 7</strain>
    </source>
</reference>
<keyword evidence="2 7" id="KW-0378">Hydrolase</keyword>
<dbReference type="GO" id="GO:0004386">
    <property type="term" value="F:helicase activity"/>
    <property type="evidence" value="ECO:0007669"/>
    <property type="project" value="UniProtKB-KW"/>
</dbReference>
<evidence type="ECO:0000256" key="4">
    <source>
        <dbReference type="ARBA" id="ARBA00022840"/>
    </source>
</evidence>
<dbReference type="InterPro" id="IPR049730">
    <property type="entry name" value="SNF2/RAD54-like_C"/>
</dbReference>
<evidence type="ECO:0000313" key="8">
    <source>
        <dbReference type="Proteomes" id="UP000006562"/>
    </source>
</evidence>
<dbReference type="Gene3D" id="3.40.50.10810">
    <property type="entry name" value="Tandem AAA-ATPase domain"/>
    <property type="match status" value="1"/>
</dbReference>
<dbReference type="InterPro" id="IPR027417">
    <property type="entry name" value="P-loop_NTPase"/>
</dbReference>
<dbReference type="CDD" id="cd18793">
    <property type="entry name" value="SF2_C_SNF"/>
    <property type="match status" value="1"/>
</dbReference>
<dbReference type="AlphaFoldDB" id="A0A9P1JI88"/>
<sequence>MHIFLPSLSPCCHSLIFTNCYGHTKAISWVKSLLISYHPHLRPATKIMINQFFKRKAVLLHMTAEIIFDANWPGEFSERLKTDGPWSNWELYKLSAEVQQTLAIPEFEGLRAPLYLPDFTPLPHQLEVAQKVVEKMNGKAILADEVGLGKTVEAGLILKEYMIRGLAKKILILVPASLVSQWVKELQEKFLIPAVEQKKSYVWEQCDIVVSSIDTAKRSPHKEIVLSIPYDLVIIDEAHKLKNSKTKNYEFARSLVKKYCLLLTATPIQNRIEEIFNLVSLLKPGHLGNESGFQETFNQKDGIDAHEHLKELVNKVMIRNTRSDTGLTWTKRHVETVPITFSPTEQALYDDIAALKNGTEKPTSAFSIMTLQRECCSSREAVYMTLKKMLDQKEQKAPAFDEQTIANLMDRINQVTQNSKAIQVVDLIQKINDKVIIFTEYRATQIYLQWFLQQNGISSVPFRGGFKRGKKDWMKDLFRGKVQVLIATEAGGEGINLQFCNHIINYDLPWNPMRLEQRIGRIHRLGQERDVHIYNMATKHTVEEHILKLLYDKIHLFENVVGELDDILTKIKVNNFEDHLHDILCHSLTEEEMRIKMDNLTSFLSYGTEKPARKKGS</sequence>
<dbReference type="InterPro" id="IPR001650">
    <property type="entry name" value="Helicase_C-like"/>
</dbReference>
<dbReference type="InterPro" id="IPR057342">
    <property type="entry name" value="DEXDc_RapA"/>
</dbReference>
<evidence type="ECO:0000259" key="6">
    <source>
        <dbReference type="PROSITE" id="PS51194"/>
    </source>
</evidence>